<dbReference type="PANTHER" id="PTHR42924:SF3">
    <property type="entry name" value="POLYMERASE_HISTIDINOL PHOSPHATASE N-TERMINAL DOMAIN-CONTAINING PROTEIN"/>
    <property type="match status" value="1"/>
</dbReference>
<dbReference type="Proteomes" id="UP000320055">
    <property type="component" value="Unassembled WGS sequence"/>
</dbReference>
<dbReference type="RefSeq" id="WP_144867003.1">
    <property type="nucleotide sequence ID" value="NZ_LR213818.1"/>
</dbReference>
<dbReference type="GO" id="GO:0035312">
    <property type="term" value="F:5'-3' DNA exonuclease activity"/>
    <property type="evidence" value="ECO:0007669"/>
    <property type="project" value="TreeGrafter"/>
</dbReference>
<evidence type="ECO:0000313" key="2">
    <source>
        <dbReference type="EMBL" id="VEP17316.1"/>
    </source>
</evidence>
<sequence length="277" mass="30678">MLELHCHTTFSDGRLTPTELVVEAAAAGVKALAITDHDTLGGWEEAKKAANSHWMEIVPGVELSTVCKERSLHILGYYPQRELLEHPLRERLAGRKRRAAKMVANLAELGYKLNLPELAGNMALGRPHIAYAMVEAGYVNSTQEAFARFIGEEKPAYVHYEKFSTAEGIALIKACKGVPVWAHPYLFRGGKVEEILPELVDAGLMGIEVYHPDASASQQQQLLEYCDHYNLLATGGTDYHGSDAGRAKKQYQLNYFQLPLSILDSIKKEAEKLVVSC</sequence>
<accession>A0A563W0X1</accession>
<dbReference type="InterPro" id="IPR004013">
    <property type="entry name" value="PHP_dom"/>
</dbReference>
<dbReference type="EMBL" id="CAACVJ010000545">
    <property type="protein sequence ID" value="VEP17316.1"/>
    <property type="molecule type" value="Genomic_DNA"/>
</dbReference>
<dbReference type="Gene3D" id="3.20.20.140">
    <property type="entry name" value="Metal-dependent hydrolases"/>
    <property type="match status" value="1"/>
</dbReference>
<dbReference type="InterPro" id="IPR003141">
    <property type="entry name" value="Pol/His_phosphatase_N"/>
</dbReference>
<dbReference type="OrthoDB" id="9804333at2"/>
<dbReference type="InterPro" id="IPR052018">
    <property type="entry name" value="PHP_domain"/>
</dbReference>
<dbReference type="CDD" id="cd07438">
    <property type="entry name" value="PHP_HisPPase_AMP"/>
    <property type="match status" value="1"/>
</dbReference>
<dbReference type="GO" id="GO:0004534">
    <property type="term" value="F:5'-3' RNA exonuclease activity"/>
    <property type="evidence" value="ECO:0007669"/>
    <property type="project" value="TreeGrafter"/>
</dbReference>
<dbReference type="SMART" id="SM00481">
    <property type="entry name" value="POLIIIAc"/>
    <property type="match status" value="1"/>
</dbReference>
<dbReference type="Pfam" id="PF02811">
    <property type="entry name" value="PHP"/>
    <property type="match status" value="1"/>
</dbReference>
<organism evidence="2 3">
    <name type="scientific">Hyella patelloides LEGE 07179</name>
    <dbReference type="NCBI Taxonomy" id="945734"/>
    <lineage>
        <taxon>Bacteria</taxon>
        <taxon>Bacillati</taxon>
        <taxon>Cyanobacteriota</taxon>
        <taxon>Cyanophyceae</taxon>
        <taxon>Pleurocapsales</taxon>
        <taxon>Hyellaceae</taxon>
        <taxon>Hyella</taxon>
    </lineage>
</organism>
<dbReference type="AlphaFoldDB" id="A0A563W0X1"/>
<reference evidence="2 3" key="1">
    <citation type="submission" date="2019-01" db="EMBL/GenBank/DDBJ databases">
        <authorList>
            <person name="Brito A."/>
        </authorList>
    </citation>
    <scope>NUCLEOTIDE SEQUENCE [LARGE SCALE GENOMIC DNA]</scope>
    <source>
        <strain evidence="2">1</strain>
    </source>
</reference>
<keyword evidence="3" id="KW-1185">Reference proteome</keyword>
<evidence type="ECO:0000313" key="3">
    <source>
        <dbReference type="Proteomes" id="UP000320055"/>
    </source>
</evidence>
<dbReference type="Gene3D" id="1.10.150.650">
    <property type="match status" value="1"/>
</dbReference>
<proteinExistence type="predicted"/>
<gene>
    <name evidence="2" type="ORF">H1P_590008</name>
</gene>
<dbReference type="InterPro" id="IPR016195">
    <property type="entry name" value="Pol/histidinol_Pase-like"/>
</dbReference>
<feature type="domain" description="Polymerase/histidinol phosphatase N-terminal" evidence="1">
    <location>
        <begin position="2"/>
        <end position="67"/>
    </location>
</feature>
<evidence type="ECO:0000259" key="1">
    <source>
        <dbReference type="SMART" id="SM00481"/>
    </source>
</evidence>
<name>A0A563W0X1_9CYAN</name>
<protein>
    <recommendedName>
        <fullName evidence="1">Polymerase/histidinol phosphatase N-terminal domain-containing protein</fullName>
    </recommendedName>
</protein>
<dbReference type="PANTHER" id="PTHR42924">
    <property type="entry name" value="EXONUCLEASE"/>
    <property type="match status" value="1"/>
</dbReference>
<dbReference type="SUPFAM" id="SSF89550">
    <property type="entry name" value="PHP domain-like"/>
    <property type="match status" value="1"/>
</dbReference>